<dbReference type="GO" id="GO:0022857">
    <property type="term" value="F:transmembrane transporter activity"/>
    <property type="evidence" value="ECO:0007669"/>
    <property type="project" value="InterPro"/>
</dbReference>
<feature type="transmembrane region" description="Helical" evidence="8">
    <location>
        <begin position="102"/>
        <end position="120"/>
    </location>
</feature>
<evidence type="ECO:0000256" key="8">
    <source>
        <dbReference type="SAM" id="Phobius"/>
    </source>
</evidence>
<feature type="transmembrane region" description="Helical" evidence="8">
    <location>
        <begin position="73"/>
        <end position="96"/>
    </location>
</feature>
<accession>A0A2H5FPT5</accession>
<comment type="subcellular location">
    <subcellularLocation>
        <location evidence="1">Cell membrane</location>
        <topology evidence="1">Multi-pass membrane protein</topology>
    </subcellularLocation>
</comment>
<feature type="transmembrane region" description="Helical" evidence="8">
    <location>
        <begin position="487"/>
        <end position="506"/>
    </location>
</feature>
<keyword evidence="3" id="KW-1003">Cell membrane</keyword>
<keyword evidence="7" id="KW-0175">Coiled coil</keyword>
<feature type="transmembrane region" description="Helical" evidence="8">
    <location>
        <begin position="456"/>
        <end position="475"/>
    </location>
</feature>
<feature type="transmembrane region" description="Helical" evidence="8">
    <location>
        <begin position="158"/>
        <end position="176"/>
    </location>
</feature>
<feature type="transmembrane region" description="Helical" evidence="8">
    <location>
        <begin position="432"/>
        <end position="450"/>
    </location>
</feature>
<keyword evidence="2" id="KW-0813">Transport</keyword>
<dbReference type="PANTHER" id="PTHR30509:SF9">
    <property type="entry name" value="MULTIDRUG RESISTANCE PROTEIN MDTO"/>
    <property type="match status" value="1"/>
</dbReference>
<dbReference type="GO" id="GO:0005886">
    <property type="term" value="C:plasma membrane"/>
    <property type="evidence" value="ECO:0007669"/>
    <property type="project" value="UniProtKB-SubCell"/>
</dbReference>
<evidence type="ECO:0008006" key="11">
    <source>
        <dbReference type="Google" id="ProtNLM"/>
    </source>
</evidence>
<dbReference type="Proteomes" id="UP000234343">
    <property type="component" value="Chromosome"/>
</dbReference>
<feature type="transmembrane region" description="Helical" evidence="8">
    <location>
        <begin position="127"/>
        <end position="146"/>
    </location>
</feature>
<dbReference type="AlphaFoldDB" id="A0A2H5FPT5"/>
<dbReference type="KEGG" id="lsh:CAB17_16695"/>
<name>A0A2H5FPT5_9GAMM</name>
<feature type="transmembrane region" description="Helical" evidence="8">
    <location>
        <begin position="512"/>
        <end position="530"/>
    </location>
</feature>
<evidence type="ECO:0000256" key="4">
    <source>
        <dbReference type="ARBA" id="ARBA00022692"/>
    </source>
</evidence>
<gene>
    <name evidence="9" type="ORF">CAB17_16695</name>
</gene>
<organism evidence="9 10">
    <name type="scientific">Legionella sainthelensi</name>
    <dbReference type="NCBI Taxonomy" id="28087"/>
    <lineage>
        <taxon>Bacteria</taxon>
        <taxon>Pseudomonadati</taxon>
        <taxon>Pseudomonadota</taxon>
        <taxon>Gammaproteobacteria</taxon>
        <taxon>Legionellales</taxon>
        <taxon>Legionellaceae</taxon>
        <taxon>Legionella</taxon>
    </lineage>
</organism>
<reference evidence="9 10" key="1">
    <citation type="submission" date="2017-12" db="EMBL/GenBank/DDBJ databases">
        <title>Legionella sainthelensi LA01-117, whole genome sequence of a clinical isolate from New Zealand.</title>
        <authorList>
            <person name="Cree S.L."/>
            <person name="Slow S."/>
            <person name="Kennedy M.A."/>
            <person name="Murdoch D.R."/>
            <person name="Biggs P.J."/>
            <person name="Anderson T."/>
        </authorList>
    </citation>
    <scope>NUCLEOTIDE SEQUENCE [LARGE SCALE GENOMIC DNA]</scope>
    <source>
        <strain evidence="9 10">LA01-117</strain>
    </source>
</reference>
<evidence type="ECO:0000256" key="7">
    <source>
        <dbReference type="SAM" id="Coils"/>
    </source>
</evidence>
<dbReference type="PANTHER" id="PTHR30509">
    <property type="entry name" value="P-HYDROXYBENZOIC ACID EFFLUX PUMP SUBUNIT-RELATED"/>
    <property type="match status" value="1"/>
</dbReference>
<protein>
    <recommendedName>
        <fullName evidence="11">p-hydroxybenzoic acid efflux pump subunit AaeB</fullName>
    </recommendedName>
</protein>
<evidence type="ECO:0000256" key="6">
    <source>
        <dbReference type="ARBA" id="ARBA00023136"/>
    </source>
</evidence>
<evidence type="ECO:0000256" key="3">
    <source>
        <dbReference type="ARBA" id="ARBA00022475"/>
    </source>
</evidence>
<evidence type="ECO:0000256" key="1">
    <source>
        <dbReference type="ARBA" id="ARBA00004651"/>
    </source>
</evidence>
<evidence type="ECO:0000256" key="5">
    <source>
        <dbReference type="ARBA" id="ARBA00022989"/>
    </source>
</evidence>
<sequence length="716" mass="81042">MPIPPTHCIWEQAQQRLYIGHDVSSLTIENRAALRTALAAVTSLIIAFVCHLEKPYWSGMTVVLVANLYTGDILVKALMRILGTVIGALIGYLLSAFVVDSLLLYFCLNFFIVAIAVYYYNCSKYAYAWLLGAIAAFIVISGVAITPEDVLSSAIWRPIEIALGVIVSSIFAFFVLPNRITDKTAHDVNLIFATVDALFVNLDRLLMEQDRSIIQDIKDQNSQLKNRARQSLQTIVLIRYEFELDQTQLNQYRFLLDSCLIFCRALNYFLSLNTFAAISTLPIKETISAIRFDISNLQANFFNISPHTTLLTESALNKFDQQYSWAVWTTPDDFKSAKAWRHFFYQTNRMLIEIQVSLQGSYKHSNLDSINTSQQLKHDYNVITHSIKAGLTTMLALGLWLFINLPGGLNGIISSIVISARRNLYDMQNTGSMRLLGCLLGGGTGLYFIMTFTMSLYLLLVIIFFTVWAFSLFSFRHINYAYLGMQANVAIILVMAEHGASVMTVLPAIERMAGIVIGIVASFVVANLIWRMSLTDMICRYLSKLQLNLAHNVACLLAENDKKTKYLDLIDTFWTCRELLSNATQKYALVHTPRAQWTPQQWQIDRAIEMERLLNSIQVTLNNVRESMDRKRAIKSASTYGIDLSVLERKILELYCSKPSCSPDHLYAQQALEILMEVKGLSEPNHVELENCAAYVLALEQLEVNGRKMLLKIQEK</sequence>
<feature type="transmembrane region" description="Helical" evidence="8">
    <location>
        <begin position="394"/>
        <end position="420"/>
    </location>
</feature>
<keyword evidence="6 8" id="KW-0472">Membrane</keyword>
<feature type="coiled-coil region" evidence="7">
    <location>
        <begin position="207"/>
        <end position="234"/>
    </location>
</feature>
<evidence type="ECO:0000256" key="2">
    <source>
        <dbReference type="ARBA" id="ARBA00022448"/>
    </source>
</evidence>
<dbReference type="InterPro" id="IPR006726">
    <property type="entry name" value="PHBA_efflux_AaeB/fusaric-R"/>
</dbReference>
<dbReference type="EMBL" id="CP025491">
    <property type="protein sequence ID" value="AUH73503.1"/>
    <property type="molecule type" value="Genomic_DNA"/>
</dbReference>
<proteinExistence type="predicted"/>
<evidence type="ECO:0000313" key="10">
    <source>
        <dbReference type="Proteomes" id="UP000234343"/>
    </source>
</evidence>
<keyword evidence="5 8" id="KW-1133">Transmembrane helix</keyword>
<keyword evidence="4 8" id="KW-0812">Transmembrane</keyword>
<evidence type="ECO:0000313" key="9">
    <source>
        <dbReference type="EMBL" id="AUH73503.1"/>
    </source>
</evidence>
<dbReference type="Pfam" id="PF04632">
    <property type="entry name" value="FUSC"/>
    <property type="match status" value="1"/>
</dbReference>
<keyword evidence="10" id="KW-1185">Reference proteome</keyword>